<feature type="region of interest" description="Disordered" evidence="1">
    <location>
        <begin position="28"/>
        <end position="68"/>
    </location>
</feature>
<keyword evidence="3" id="KW-1185">Reference proteome</keyword>
<evidence type="ECO:0000313" key="2">
    <source>
        <dbReference type="EMBL" id="KAH6691436.1"/>
    </source>
</evidence>
<name>A0A9P8VFE2_9PEZI</name>
<dbReference type="AlphaFoldDB" id="A0A9P8VFE2"/>
<protein>
    <submittedName>
        <fullName evidence="2">Uncharacterized protein</fullName>
    </submittedName>
</protein>
<proteinExistence type="predicted"/>
<reference evidence="2" key="1">
    <citation type="journal article" date="2021" name="Nat. Commun.">
        <title>Genetic determinants of endophytism in the Arabidopsis root mycobiome.</title>
        <authorList>
            <person name="Mesny F."/>
            <person name="Miyauchi S."/>
            <person name="Thiergart T."/>
            <person name="Pickel B."/>
            <person name="Atanasova L."/>
            <person name="Karlsson M."/>
            <person name="Huettel B."/>
            <person name="Barry K.W."/>
            <person name="Haridas S."/>
            <person name="Chen C."/>
            <person name="Bauer D."/>
            <person name="Andreopoulos W."/>
            <person name="Pangilinan J."/>
            <person name="LaButti K."/>
            <person name="Riley R."/>
            <person name="Lipzen A."/>
            <person name="Clum A."/>
            <person name="Drula E."/>
            <person name="Henrissat B."/>
            <person name="Kohler A."/>
            <person name="Grigoriev I.V."/>
            <person name="Martin F.M."/>
            <person name="Hacquard S."/>
        </authorList>
    </citation>
    <scope>NUCLEOTIDE SEQUENCE</scope>
    <source>
        <strain evidence="2">MPI-SDFR-AT-0117</strain>
    </source>
</reference>
<dbReference type="EMBL" id="JAGSXJ010000005">
    <property type="protein sequence ID" value="KAH6691436.1"/>
    <property type="molecule type" value="Genomic_DNA"/>
</dbReference>
<evidence type="ECO:0000256" key="1">
    <source>
        <dbReference type="SAM" id="MobiDB-lite"/>
    </source>
</evidence>
<gene>
    <name evidence="2" type="ORF">F5X68DRAFT_201904</name>
</gene>
<accession>A0A9P8VFE2</accession>
<dbReference type="Proteomes" id="UP000770015">
    <property type="component" value="Unassembled WGS sequence"/>
</dbReference>
<comment type="caution">
    <text evidence="2">The sequence shown here is derived from an EMBL/GenBank/DDBJ whole genome shotgun (WGS) entry which is preliminary data.</text>
</comment>
<organism evidence="2 3">
    <name type="scientific">Plectosphaerella plurivora</name>
    <dbReference type="NCBI Taxonomy" id="936078"/>
    <lineage>
        <taxon>Eukaryota</taxon>
        <taxon>Fungi</taxon>
        <taxon>Dikarya</taxon>
        <taxon>Ascomycota</taxon>
        <taxon>Pezizomycotina</taxon>
        <taxon>Sordariomycetes</taxon>
        <taxon>Hypocreomycetidae</taxon>
        <taxon>Glomerellales</taxon>
        <taxon>Plectosphaerellaceae</taxon>
        <taxon>Plectosphaerella</taxon>
    </lineage>
</organism>
<evidence type="ECO:0000313" key="3">
    <source>
        <dbReference type="Proteomes" id="UP000770015"/>
    </source>
</evidence>
<sequence length="87" mass="9257">MWFACCSCCGGRVVGWQAFAAELAVGDDVGARSASRRPLASQSDGARRGGGGSVWGRRGELEELSVPSDPERMVFSDLSDRSMMSAR</sequence>